<organism evidence="2 3">
    <name type="scientific">Athelia psychrophila</name>
    <dbReference type="NCBI Taxonomy" id="1759441"/>
    <lineage>
        <taxon>Eukaryota</taxon>
        <taxon>Fungi</taxon>
        <taxon>Dikarya</taxon>
        <taxon>Basidiomycota</taxon>
        <taxon>Agaricomycotina</taxon>
        <taxon>Agaricomycetes</taxon>
        <taxon>Agaricomycetidae</taxon>
        <taxon>Atheliales</taxon>
        <taxon>Atheliaceae</taxon>
        <taxon>Athelia</taxon>
    </lineage>
</organism>
<dbReference type="Proteomes" id="UP000076532">
    <property type="component" value="Unassembled WGS sequence"/>
</dbReference>
<reference evidence="2 3" key="1">
    <citation type="journal article" date="2016" name="Mol. Biol. Evol.">
        <title>Comparative Genomics of Early-Diverging Mushroom-Forming Fungi Provides Insights into the Origins of Lignocellulose Decay Capabilities.</title>
        <authorList>
            <person name="Nagy L.G."/>
            <person name="Riley R."/>
            <person name="Tritt A."/>
            <person name="Adam C."/>
            <person name="Daum C."/>
            <person name="Floudas D."/>
            <person name="Sun H."/>
            <person name="Yadav J.S."/>
            <person name="Pangilinan J."/>
            <person name="Larsson K.H."/>
            <person name="Matsuura K."/>
            <person name="Barry K."/>
            <person name="Labutti K."/>
            <person name="Kuo R."/>
            <person name="Ohm R.A."/>
            <person name="Bhattacharya S.S."/>
            <person name="Shirouzu T."/>
            <person name="Yoshinaga Y."/>
            <person name="Martin F.M."/>
            <person name="Grigoriev I.V."/>
            <person name="Hibbett D.S."/>
        </authorList>
    </citation>
    <scope>NUCLEOTIDE SEQUENCE [LARGE SCALE GENOMIC DNA]</scope>
    <source>
        <strain evidence="2 3">CBS 109695</strain>
    </source>
</reference>
<accession>A0A166N1N0</accession>
<dbReference type="EMBL" id="KV417525">
    <property type="protein sequence ID" value="KZP24554.1"/>
    <property type="molecule type" value="Genomic_DNA"/>
</dbReference>
<sequence>MEFSSNYRSSQHGARAKEKIETKGDLGINQTGVAEGAAVGVPVWGRKERGMEQGCIRRSGFGEEKEGEKKGTAGGAPIW</sequence>
<feature type="compositionally biased region" description="Basic and acidic residues" evidence="1">
    <location>
        <begin position="60"/>
        <end position="71"/>
    </location>
</feature>
<protein>
    <submittedName>
        <fullName evidence="2">Uncharacterized protein</fullName>
    </submittedName>
</protein>
<evidence type="ECO:0000256" key="1">
    <source>
        <dbReference type="SAM" id="MobiDB-lite"/>
    </source>
</evidence>
<evidence type="ECO:0000313" key="3">
    <source>
        <dbReference type="Proteomes" id="UP000076532"/>
    </source>
</evidence>
<dbReference type="AlphaFoldDB" id="A0A166N1N0"/>
<keyword evidence="3" id="KW-1185">Reference proteome</keyword>
<feature type="region of interest" description="Disordered" evidence="1">
    <location>
        <begin position="55"/>
        <end position="79"/>
    </location>
</feature>
<gene>
    <name evidence="2" type="ORF">FIBSPDRAFT_856741</name>
</gene>
<name>A0A166N1N0_9AGAM</name>
<proteinExistence type="predicted"/>
<feature type="compositionally biased region" description="Polar residues" evidence="1">
    <location>
        <begin position="1"/>
        <end position="12"/>
    </location>
</feature>
<feature type="region of interest" description="Disordered" evidence="1">
    <location>
        <begin position="1"/>
        <end position="23"/>
    </location>
</feature>
<evidence type="ECO:0000313" key="2">
    <source>
        <dbReference type="EMBL" id="KZP24554.1"/>
    </source>
</evidence>